<dbReference type="InterPro" id="IPR011624">
    <property type="entry name" value="Metal-dep_PHydrolase_7TM_extra"/>
</dbReference>
<keyword evidence="3" id="KW-0378">Hydrolase</keyword>
<dbReference type="eggNOG" id="COG1480">
    <property type="taxonomic scope" value="Bacteria"/>
</dbReference>
<dbReference type="GO" id="GO:0016787">
    <property type="term" value="F:hydrolase activity"/>
    <property type="evidence" value="ECO:0007669"/>
    <property type="project" value="UniProtKB-KW"/>
</dbReference>
<protein>
    <submittedName>
        <fullName evidence="3">7TM receptor with intracellular HD hydrolase</fullName>
    </submittedName>
</protein>
<dbReference type="InterPro" id="IPR011621">
    <property type="entry name" value="Metal-dep_PHydrolase_7TM_intra"/>
</dbReference>
<dbReference type="Pfam" id="PF07698">
    <property type="entry name" value="7TM-7TMR_HD"/>
    <property type="match status" value="1"/>
</dbReference>
<gene>
    <name evidence="3" type="ORF">HMPREF9134_01808</name>
</gene>
<dbReference type="InterPro" id="IPR006675">
    <property type="entry name" value="HDIG_dom"/>
</dbReference>
<evidence type="ECO:0000259" key="2">
    <source>
        <dbReference type="SMART" id="SM00471"/>
    </source>
</evidence>
<dbReference type="STRING" id="1127696.HMPREF9134_01808"/>
<dbReference type="Pfam" id="PF07697">
    <property type="entry name" value="7TMR-HDED"/>
    <property type="match status" value="1"/>
</dbReference>
<proteinExistence type="predicted"/>
<dbReference type="PANTHER" id="PTHR36442:SF1">
    <property type="entry name" value="CYCLIC-DI-AMP PHOSPHODIESTERASE PGPH"/>
    <property type="match status" value="1"/>
</dbReference>
<dbReference type="PATRIC" id="fig|1127696.3.peg.1642"/>
<keyword evidence="1" id="KW-1133">Transmembrane helix</keyword>
<dbReference type="Proteomes" id="UP000010408">
    <property type="component" value="Unassembled WGS sequence"/>
</dbReference>
<sequence>MYQIPFKRILQSLWLKTFVSLLLTAFVVMLLAPRNRSFQYQFSSGKPWAYELITAPYDFPIYKTDDQMRMERDSIQQESLPVYILDGDVLPRMLNKLHDTYTGGLSTTIPRAYYLFLQDELRKTYSSGLIEASEVTRLREENHLELNLLGSDNVMSRVPITRFYSLKEVYDQIFEHAVAKGLQREELQKMDVSSYLTPNVRYDKDYTEKLFNDALSHLSTSTGLIQQGERIIDKGEIVTPYIYNVLRSLRTEQIHRSGGETQSPFNLSLFLYVALLFAILGIYLMLFNREFCVRGRNILMLFSLMLAFIALTELQASSEWFSVEVIPYVMILLLLRIFFDSHLALTSYLVTILTAAYFVIDPLSFLFIQLTAGFFALFSLQSLNSRGQLIRAAFAVYVAYIGSSLIVEGMREGLIRPGYWISLLYYGVNLIFLMFTYILAFIVEKLFGYVSHVRLVELSDMATPLLKELSEVAPGTFQHSYQVSILATAAATKIGADAQLIRTGALYHDIGKMLHPEYFTENAPTNSPHSYLDYRESARIIIQHVADGVMLAQKHGLPDQVIDFIRTHHGRSTTRYFYNSYCNEHPGEYTDPEPFTYPGPNPYTKEMGILMLADCVEAASRSLSEYTEEGIRALIDKLVDSIVGEGLLTDTPLTFRDIKEIKEVFYLKLKTMYHTRIAYPDKK</sequence>
<dbReference type="EMBL" id="AMEQ01000044">
    <property type="protein sequence ID" value="EKX99899.1"/>
    <property type="molecule type" value="Genomic_DNA"/>
</dbReference>
<accession>L1N9F4</accession>
<dbReference type="HOGENOM" id="CLU_015767_1_1_10"/>
<dbReference type="PANTHER" id="PTHR36442">
    <property type="entry name" value="CYCLIC-DI-AMP PHOSPHODIESTERASE PGPH"/>
    <property type="match status" value="1"/>
</dbReference>
<keyword evidence="1" id="KW-0472">Membrane</keyword>
<feature type="transmembrane region" description="Helical" evidence="1">
    <location>
        <begin position="298"/>
        <end position="314"/>
    </location>
</feature>
<dbReference type="NCBIfam" id="TIGR00277">
    <property type="entry name" value="HDIG"/>
    <property type="match status" value="1"/>
</dbReference>
<name>L1N9F4_9PORP</name>
<dbReference type="InterPro" id="IPR052722">
    <property type="entry name" value="PgpH_phosphodiesterase"/>
</dbReference>
<feature type="transmembrane region" description="Helical" evidence="1">
    <location>
        <begin position="419"/>
        <end position="443"/>
    </location>
</feature>
<evidence type="ECO:0000313" key="4">
    <source>
        <dbReference type="Proteomes" id="UP000010408"/>
    </source>
</evidence>
<organism evidence="3 4">
    <name type="scientific">Porphyromonas catoniae F0037</name>
    <dbReference type="NCBI Taxonomy" id="1127696"/>
    <lineage>
        <taxon>Bacteria</taxon>
        <taxon>Pseudomonadati</taxon>
        <taxon>Bacteroidota</taxon>
        <taxon>Bacteroidia</taxon>
        <taxon>Bacteroidales</taxon>
        <taxon>Porphyromonadaceae</taxon>
        <taxon>Porphyromonas</taxon>
    </lineage>
</organism>
<dbReference type="InterPro" id="IPR006674">
    <property type="entry name" value="HD_domain"/>
</dbReference>
<dbReference type="CDD" id="cd00077">
    <property type="entry name" value="HDc"/>
    <property type="match status" value="1"/>
</dbReference>
<feature type="transmembrane region" description="Helical" evidence="1">
    <location>
        <begin position="265"/>
        <end position="286"/>
    </location>
</feature>
<feature type="transmembrane region" description="Helical" evidence="1">
    <location>
        <begin position="12"/>
        <end position="32"/>
    </location>
</feature>
<dbReference type="RefSeq" id="WP_005468153.1">
    <property type="nucleotide sequence ID" value="NZ_KB291037.1"/>
</dbReference>
<dbReference type="AlphaFoldDB" id="L1N9F4"/>
<feature type="transmembrane region" description="Helical" evidence="1">
    <location>
        <begin position="348"/>
        <end position="377"/>
    </location>
</feature>
<dbReference type="InterPro" id="IPR003607">
    <property type="entry name" value="HD/PDEase_dom"/>
</dbReference>
<dbReference type="SMART" id="SM00471">
    <property type="entry name" value="HDc"/>
    <property type="match status" value="1"/>
</dbReference>
<feature type="transmembrane region" description="Helical" evidence="1">
    <location>
        <begin position="389"/>
        <end position="407"/>
    </location>
</feature>
<evidence type="ECO:0000256" key="1">
    <source>
        <dbReference type="SAM" id="Phobius"/>
    </source>
</evidence>
<feature type="domain" description="HD/PDEase" evidence="2">
    <location>
        <begin position="472"/>
        <end position="628"/>
    </location>
</feature>
<reference evidence="3 4" key="1">
    <citation type="submission" date="2012-05" db="EMBL/GenBank/DDBJ databases">
        <authorList>
            <person name="Weinstock G."/>
            <person name="Sodergren E."/>
            <person name="Lobos E.A."/>
            <person name="Fulton L."/>
            <person name="Fulton R."/>
            <person name="Courtney L."/>
            <person name="Fronick C."/>
            <person name="O'Laughlin M."/>
            <person name="Godfrey J."/>
            <person name="Wilson R.M."/>
            <person name="Miner T."/>
            <person name="Farmer C."/>
            <person name="Delehaunty K."/>
            <person name="Cordes M."/>
            <person name="Minx P."/>
            <person name="Tomlinson C."/>
            <person name="Chen J."/>
            <person name="Wollam A."/>
            <person name="Pepin K.H."/>
            <person name="Bhonagiri V."/>
            <person name="Zhang X."/>
            <person name="Suruliraj S."/>
            <person name="Warren W."/>
            <person name="Mitreva M."/>
            <person name="Mardis E.R."/>
            <person name="Wilson R.K."/>
        </authorList>
    </citation>
    <scope>NUCLEOTIDE SEQUENCE [LARGE SCALE GENOMIC DNA]</scope>
    <source>
        <strain evidence="3 4">F0037</strain>
    </source>
</reference>
<comment type="caution">
    <text evidence="3">The sequence shown here is derived from an EMBL/GenBank/DDBJ whole genome shotgun (WGS) entry which is preliminary data.</text>
</comment>
<evidence type="ECO:0000313" key="3">
    <source>
        <dbReference type="EMBL" id="EKX99899.1"/>
    </source>
</evidence>
<feature type="transmembrane region" description="Helical" evidence="1">
    <location>
        <begin position="320"/>
        <end position="339"/>
    </location>
</feature>
<dbReference type="SUPFAM" id="SSF109604">
    <property type="entry name" value="HD-domain/PDEase-like"/>
    <property type="match status" value="1"/>
</dbReference>
<keyword evidence="1" id="KW-0812">Transmembrane</keyword>
<dbReference type="Pfam" id="PF01966">
    <property type="entry name" value="HD"/>
    <property type="match status" value="1"/>
</dbReference>
<keyword evidence="3" id="KW-0675">Receptor</keyword>
<dbReference type="Gene3D" id="1.10.3210.10">
    <property type="entry name" value="Hypothetical protein af1432"/>
    <property type="match status" value="1"/>
</dbReference>